<dbReference type="InterPro" id="IPR000780">
    <property type="entry name" value="CheR_MeTrfase"/>
</dbReference>
<organism evidence="7 8">
    <name type="scientific">Candidatus Contendobacter odensis Run_B_J11</name>
    <dbReference type="NCBI Taxonomy" id="1400861"/>
    <lineage>
        <taxon>Bacteria</taxon>
        <taxon>Pseudomonadati</taxon>
        <taxon>Pseudomonadota</taxon>
        <taxon>Gammaproteobacteria</taxon>
        <taxon>Candidatus Competibacteraceae</taxon>
        <taxon>Candidatus Contendibacter</taxon>
    </lineage>
</organism>
<dbReference type="PANTHER" id="PTHR24422">
    <property type="entry name" value="CHEMOTAXIS PROTEIN METHYLTRANSFERASE"/>
    <property type="match status" value="1"/>
</dbReference>
<evidence type="ECO:0000256" key="4">
    <source>
        <dbReference type="ARBA" id="ARBA00022679"/>
    </source>
</evidence>
<evidence type="ECO:0000256" key="1">
    <source>
        <dbReference type="ARBA" id="ARBA00001541"/>
    </source>
</evidence>
<dbReference type="Gene3D" id="1.10.155.10">
    <property type="entry name" value="Chemotaxis receptor methyltransferase CheR, N-terminal domain"/>
    <property type="match status" value="1"/>
</dbReference>
<dbReference type="EC" id="2.1.1.80" evidence="2"/>
<dbReference type="InterPro" id="IPR029063">
    <property type="entry name" value="SAM-dependent_MTases_sf"/>
</dbReference>
<keyword evidence="3 7" id="KW-0489">Methyltransferase</keyword>
<evidence type="ECO:0000256" key="2">
    <source>
        <dbReference type="ARBA" id="ARBA00012534"/>
    </source>
</evidence>
<dbReference type="Pfam" id="PF01739">
    <property type="entry name" value="CheR"/>
    <property type="match status" value="1"/>
</dbReference>
<dbReference type="PANTHER" id="PTHR24422:SF21">
    <property type="entry name" value="CHEMOTAXIS PROTEIN METHYLTRANSFERASE 1"/>
    <property type="match status" value="1"/>
</dbReference>
<dbReference type="InterPro" id="IPR022642">
    <property type="entry name" value="CheR_C"/>
</dbReference>
<name>A0A7U7GFD9_9GAMM</name>
<evidence type="ECO:0000256" key="5">
    <source>
        <dbReference type="ARBA" id="ARBA00022691"/>
    </source>
</evidence>
<dbReference type="InterPro" id="IPR022641">
    <property type="entry name" value="CheR_N"/>
</dbReference>
<dbReference type="SMART" id="SM00138">
    <property type="entry name" value="MeTrc"/>
    <property type="match status" value="1"/>
</dbReference>
<dbReference type="SUPFAM" id="SSF47757">
    <property type="entry name" value="Chemotaxis receptor methyltransferase CheR, N-terminal domain"/>
    <property type="match status" value="1"/>
</dbReference>
<dbReference type="EMBL" id="CBTK010000294">
    <property type="protein sequence ID" value="CDH47143.1"/>
    <property type="molecule type" value="Genomic_DNA"/>
</dbReference>
<dbReference type="OrthoDB" id="9816309at2"/>
<dbReference type="AlphaFoldDB" id="A0A7U7GFD9"/>
<evidence type="ECO:0000313" key="7">
    <source>
        <dbReference type="EMBL" id="CDH47143.1"/>
    </source>
</evidence>
<comment type="catalytic activity">
    <reaction evidence="1">
        <text>L-glutamyl-[protein] + S-adenosyl-L-methionine = [protein]-L-glutamate 5-O-methyl ester + S-adenosyl-L-homocysteine</text>
        <dbReference type="Rhea" id="RHEA:24452"/>
        <dbReference type="Rhea" id="RHEA-COMP:10208"/>
        <dbReference type="Rhea" id="RHEA-COMP:10311"/>
        <dbReference type="ChEBI" id="CHEBI:29973"/>
        <dbReference type="ChEBI" id="CHEBI:57856"/>
        <dbReference type="ChEBI" id="CHEBI:59789"/>
        <dbReference type="ChEBI" id="CHEBI:82795"/>
        <dbReference type="EC" id="2.1.1.80"/>
    </reaction>
</comment>
<gene>
    <name evidence="7" type="primary">cheR</name>
    <name evidence="7" type="ORF">BN874_760007</name>
</gene>
<keyword evidence="8" id="KW-1185">Reference proteome</keyword>
<feature type="domain" description="CheR-type methyltransferase" evidence="6">
    <location>
        <begin position="1"/>
        <end position="251"/>
    </location>
</feature>
<dbReference type="SUPFAM" id="SSF53335">
    <property type="entry name" value="S-adenosyl-L-methionine-dependent methyltransferases"/>
    <property type="match status" value="1"/>
</dbReference>
<evidence type="ECO:0000313" key="8">
    <source>
        <dbReference type="Proteomes" id="UP000019184"/>
    </source>
</evidence>
<keyword evidence="4 7" id="KW-0808">Transferase</keyword>
<sequence length="280" mass="31582">MSALSQNDLDYIRELIQRHSAIVLDQDKTYLIETRLDPLARQLGLASLQDLMTALRTNLSHDFQHRVVEAITTHETSFFRDAHPFETLKKVILPELIAKRPPGQRLTIWCAACSSGQEPYSVAILVREHFPALAGSRLRIIATDLSDAILARAREGLYSQIEVNRGLPATLLAKYFTQQGLKWRIKSEIRRMVEFQQGNLATVWPSLPQMDLIFIRNVLIYFGVDTKKAILAKVRGVLKSDGYLFLGSSETTLSLDAAFEPVPIGKTLCYQLRPAKIPSH</sequence>
<comment type="caution">
    <text evidence="7">The sequence shown here is derived from an EMBL/GenBank/DDBJ whole genome shotgun (WGS) entry which is preliminary data.</text>
</comment>
<evidence type="ECO:0000256" key="3">
    <source>
        <dbReference type="ARBA" id="ARBA00022603"/>
    </source>
</evidence>
<evidence type="ECO:0000259" key="6">
    <source>
        <dbReference type="PROSITE" id="PS50123"/>
    </source>
</evidence>
<protein>
    <recommendedName>
        <fullName evidence="2">protein-glutamate O-methyltransferase</fullName>
        <ecNumber evidence="2">2.1.1.80</ecNumber>
    </recommendedName>
</protein>
<dbReference type="Pfam" id="PF03705">
    <property type="entry name" value="CheR_N"/>
    <property type="match status" value="1"/>
</dbReference>
<dbReference type="PROSITE" id="PS50123">
    <property type="entry name" value="CHER"/>
    <property type="match status" value="1"/>
</dbReference>
<dbReference type="GO" id="GO:0032259">
    <property type="term" value="P:methylation"/>
    <property type="evidence" value="ECO:0007669"/>
    <property type="project" value="UniProtKB-KW"/>
</dbReference>
<accession>A0A7U7GFD9</accession>
<dbReference type="InterPro" id="IPR036804">
    <property type="entry name" value="CheR_N_sf"/>
</dbReference>
<reference evidence="7 8" key="1">
    <citation type="journal article" date="2014" name="ISME J.">
        <title>Candidatus Competibacter-lineage genomes retrieved from metagenomes reveal functional metabolic diversity.</title>
        <authorList>
            <person name="McIlroy S.J."/>
            <person name="Albertsen M."/>
            <person name="Andresen E.K."/>
            <person name="Saunders A.M."/>
            <person name="Kristiansen R."/>
            <person name="Stokholm-Bjerregaard M."/>
            <person name="Nielsen K.L."/>
            <person name="Nielsen P.H."/>
        </authorList>
    </citation>
    <scope>NUCLEOTIDE SEQUENCE [LARGE SCALE GENOMIC DNA]</scope>
    <source>
        <strain evidence="7 8">Run_B_J11</strain>
    </source>
</reference>
<proteinExistence type="predicted"/>
<dbReference type="PRINTS" id="PR00996">
    <property type="entry name" value="CHERMTFRASE"/>
</dbReference>
<dbReference type="GO" id="GO:0008983">
    <property type="term" value="F:protein-glutamate O-methyltransferase activity"/>
    <property type="evidence" value="ECO:0007669"/>
    <property type="project" value="UniProtKB-EC"/>
</dbReference>
<dbReference type="Proteomes" id="UP000019184">
    <property type="component" value="Unassembled WGS sequence"/>
</dbReference>
<dbReference type="InterPro" id="IPR050903">
    <property type="entry name" value="Bact_Chemotaxis_MeTrfase"/>
</dbReference>
<keyword evidence="5" id="KW-0949">S-adenosyl-L-methionine</keyword>
<dbReference type="Gene3D" id="3.40.50.150">
    <property type="entry name" value="Vaccinia Virus protein VP39"/>
    <property type="match status" value="1"/>
</dbReference>